<dbReference type="Proteomes" id="UP001234989">
    <property type="component" value="Chromosome 7"/>
</dbReference>
<dbReference type="AlphaFoldDB" id="A0AAF0U2W5"/>
<dbReference type="EMBL" id="CP133618">
    <property type="protein sequence ID" value="WMV38290.1"/>
    <property type="molecule type" value="Genomic_DNA"/>
</dbReference>
<feature type="domain" description="Retrotransposon gag" evidence="2">
    <location>
        <begin position="40"/>
        <end position="77"/>
    </location>
</feature>
<gene>
    <name evidence="3" type="ORF">MTR67_031675</name>
</gene>
<keyword evidence="4" id="KW-1185">Reference proteome</keyword>
<feature type="compositionally biased region" description="Basic and acidic residues" evidence="1">
    <location>
        <begin position="237"/>
        <end position="248"/>
    </location>
</feature>
<accession>A0AAF0U2W5</accession>
<proteinExistence type="predicted"/>
<evidence type="ECO:0000256" key="1">
    <source>
        <dbReference type="SAM" id="MobiDB-lite"/>
    </source>
</evidence>
<evidence type="ECO:0000259" key="2">
    <source>
        <dbReference type="Pfam" id="PF03732"/>
    </source>
</evidence>
<evidence type="ECO:0000313" key="3">
    <source>
        <dbReference type="EMBL" id="WMV38290.1"/>
    </source>
</evidence>
<evidence type="ECO:0000313" key="4">
    <source>
        <dbReference type="Proteomes" id="UP001234989"/>
    </source>
</evidence>
<organism evidence="3 4">
    <name type="scientific">Solanum verrucosum</name>
    <dbReference type="NCBI Taxonomy" id="315347"/>
    <lineage>
        <taxon>Eukaryota</taxon>
        <taxon>Viridiplantae</taxon>
        <taxon>Streptophyta</taxon>
        <taxon>Embryophyta</taxon>
        <taxon>Tracheophyta</taxon>
        <taxon>Spermatophyta</taxon>
        <taxon>Magnoliopsida</taxon>
        <taxon>eudicotyledons</taxon>
        <taxon>Gunneridae</taxon>
        <taxon>Pentapetalae</taxon>
        <taxon>asterids</taxon>
        <taxon>lamiids</taxon>
        <taxon>Solanales</taxon>
        <taxon>Solanaceae</taxon>
        <taxon>Solanoideae</taxon>
        <taxon>Solaneae</taxon>
        <taxon>Solanum</taxon>
    </lineage>
</organism>
<dbReference type="InterPro" id="IPR005162">
    <property type="entry name" value="Retrotrans_gag_dom"/>
</dbReference>
<name>A0AAF0U2W5_SOLVR</name>
<feature type="region of interest" description="Disordered" evidence="1">
    <location>
        <begin position="237"/>
        <end position="262"/>
    </location>
</feature>
<dbReference type="Pfam" id="PF03732">
    <property type="entry name" value="Retrotrans_gag"/>
    <property type="match status" value="1"/>
</dbReference>
<protein>
    <recommendedName>
        <fullName evidence="2">Retrotransposon gag domain-containing protein</fullName>
    </recommendedName>
</protein>
<sequence>MVVVDQKASDQQLDADVYSKRLVLGVTIRGPTCSHSEAKGGDAAVWFTRIPYNSIYTWEQLKDVFLARYYPVSKKLHHKCRVNNFVALPGESHDNNKAVLDTIAGGSYGECSYAQIAEKLEKISHNNKTWSTRRSNTGRNTFAVHATNNQSAEEIREEIAQIRTELGVGIQACERRYLKIEGEHGHYFAKRNEEAEKNEENEVLRIVESTWRVVEGSHFAFCFSVLIPEGLDQVGRKGEQSAHRRDVPRGSTMSSNDPEHDDIEGWCKTVMNYIKG</sequence>
<reference evidence="3" key="1">
    <citation type="submission" date="2023-08" db="EMBL/GenBank/DDBJ databases">
        <title>A de novo genome assembly of Solanum verrucosum Schlechtendal, a Mexican diploid species geographically isolated from the other diploid A-genome species in potato relatives.</title>
        <authorList>
            <person name="Hosaka K."/>
        </authorList>
    </citation>
    <scope>NUCLEOTIDE SEQUENCE</scope>
    <source>
        <tissue evidence="3">Young leaves</tissue>
    </source>
</reference>